<feature type="transmembrane region" description="Helical" evidence="8">
    <location>
        <begin position="85"/>
        <end position="103"/>
    </location>
</feature>
<dbReference type="InterPro" id="IPR036259">
    <property type="entry name" value="MFS_trans_sf"/>
</dbReference>
<evidence type="ECO:0000256" key="1">
    <source>
        <dbReference type="ARBA" id="ARBA00004141"/>
    </source>
</evidence>
<evidence type="ECO:0000259" key="10">
    <source>
        <dbReference type="PROSITE" id="PS50850"/>
    </source>
</evidence>
<dbReference type="PANTHER" id="PTHR48022:SF31">
    <property type="entry name" value="HEXOSE TRANSPORTER"/>
    <property type="match status" value="1"/>
</dbReference>
<dbReference type="PRINTS" id="PR00171">
    <property type="entry name" value="SUGRTRNSPORT"/>
</dbReference>
<evidence type="ECO:0000256" key="3">
    <source>
        <dbReference type="ARBA" id="ARBA00022448"/>
    </source>
</evidence>
<evidence type="ECO:0000313" key="11">
    <source>
        <dbReference type="EMBL" id="KIW45747.1"/>
    </source>
</evidence>
<dbReference type="PROSITE" id="PS00217">
    <property type="entry name" value="SUGAR_TRANSPORT_2"/>
    <property type="match status" value="1"/>
</dbReference>
<evidence type="ECO:0000256" key="6">
    <source>
        <dbReference type="ARBA" id="ARBA00023136"/>
    </source>
</evidence>
<comment type="subcellular location">
    <subcellularLocation>
        <location evidence="1">Membrane</location>
        <topology evidence="1">Multi-pass membrane protein</topology>
    </subcellularLocation>
</comment>
<feature type="chain" id="PRO_5002255009" description="Major facilitator superfamily (MFS) profile domain-containing protein" evidence="9">
    <location>
        <begin position="30"/>
        <end position="512"/>
    </location>
</feature>
<gene>
    <name evidence="11" type="ORF">PV06_04108</name>
</gene>
<dbReference type="GO" id="GO:0005351">
    <property type="term" value="F:carbohydrate:proton symporter activity"/>
    <property type="evidence" value="ECO:0007669"/>
    <property type="project" value="TreeGrafter"/>
</dbReference>
<comment type="similarity">
    <text evidence="2 7">Belongs to the major facilitator superfamily. Sugar transporter (TC 2.A.1.1) family.</text>
</comment>
<dbReference type="Gene3D" id="1.20.1250.20">
    <property type="entry name" value="MFS general substrate transporter like domains"/>
    <property type="match status" value="1"/>
</dbReference>
<evidence type="ECO:0000256" key="8">
    <source>
        <dbReference type="SAM" id="Phobius"/>
    </source>
</evidence>
<dbReference type="SUPFAM" id="SSF103473">
    <property type="entry name" value="MFS general substrate transporter"/>
    <property type="match status" value="1"/>
</dbReference>
<organism evidence="11 12">
    <name type="scientific">Exophiala oligosperma</name>
    <dbReference type="NCBI Taxonomy" id="215243"/>
    <lineage>
        <taxon>Eukaryota</taxon>
        <taxon>Fungi</taxon>
        <taxon>Dikarya</taxon>
        <taxon>Ascomycota</taxon>
        <taxon>Pezizomycotina</taxon>
        <taxon>Eurotiomycetes</taxon>
        <taxon>Chaetothyriomycetidae</taxon>
        <taxon>Chaetothyriales</taxon>
        <taxon>Herpotrichiellaceae</taxon>
        <taxon>Exophiala</taxon>
    </lineage>
</organism>
<evidence type="ECO:0000313" key="12">
    <source>
        <dbReference type="Proteomes" id="UP000053342"/>
    </source>
</evidence>
<keyword evidence="5 8" id="KW-1133">Transmembrane helix</keyword>
<feature type="transmembrane region" description="Helical" evidence="8">
    <location>
        <begin position="307"/>
        <end position="324"/>
    </location>
</feature>
<accession>A0A0D2C7F6</accession>
<proteinExistence type="inferred from homology"/>
<keyword evidence="6 8" id="KW-0472">Membrane</keyword>
<keyword evidence="3 7" id="KW-0813">Transport</keyword>
<reference evidence="11 12" key="1">
    <citation type="submission" date="2015-01" db="EMBL/GenBank/DDBJ databases">
        <title>The Genome Sequence of Exophiala oligosperma CBS72588.</title>
        <authorList>
            <consortium name="The Broad Institute Genomics Platform"/>
            <person name="Cuomo C."/>
            <person name="de Hoog S."/>
            <person name="Gorbushina A."/>
            <person name="Stielow B."/>
            <person name="Teixiera M."/>
            <person name="Abouelleil A."/>
            <person name="Chapman S.B."/>
            <person name="Priest M."/>
            <person name="Young S.K."/>
            <person name="Wortman J."/>
            <person name="Nusbaum C."/>
            <person name="Birren B."/>
        </authorList>
    </citation>
    <scope>NUCLEOTIDE SEQUENCE [LARGE SCALE GENOMIC DNA]</scope>
    <source>
        <strain evidence="11 12">CBS 72588</strain>
    </source>
</reference>
<dbReference type="Proteomes" id="UP000053342">
    <property type="component" value="Unassembled WGS sequence"/>
</dbReference>
<dbReference type="PANTHER" id="PTHR48022">
    <property type="entry name" value="PLASTIDIC GLUCOSE TRANSPORTER 4"/>
    <property type="match status" value="1"/>
</dbReference>
<feature type="transmembrane region" description="Helical" evidence="8">
    <location>
        <begin position="265"/>
        <end position="287"/>
    </location>
</feature>
<feature type="transmembrane region" description="Helical" evidence="8">
    <location>
        <begin position="363"/>
        <end position="387"/>
    </location>
</feature>
<dbReference type="EMBL" id="KN847334">
    <property type="protein sequence ID" value="KIW45747.1"/>
    <property type="molecule type" value="Genomic_DNA"/>
</dbReference>
<feature type="signal peptide" evidence="9">
    <location>
        <begin position="1"/>
        <end position="29"/>
    </location>
</feature>
<dbReference type="FunFam" id="1.20.1250.20:FF:000134">
    <property type="entry name" value="MFS sugar transporter protein"/>
    <property type="match status" value="1"/>
</dbReference>
<dbReference type="InterPro" id="IPR050360">
    <property type="entry name" value="MFS_Sugar_Transporters"/>
</dbReference>
<dbReference type="OrthoDB" id="4540492at2759"/>
<dbReference type="InterPro" id="IPR020846">
    <property type="entry name" value="MFS_dom"/>
</dbReference>
<dbReference type="PROSITE" id="PS50850">
    <property type="entry name" value="MFS"/>
    <property type="match status" value="1"/>
</dbReference>
<keyword evidence="4 8" id="KW-0812">Transmembrane</keyword>
<feature type="transmembrane region" description="Helical" evidence="8">
    <location>
        <begin position="173"/>
        <end position="195"/>
    </location>
</feature>
<dbReference type="AlphaFoldDB" id="A0A0D2C7F6"/>
<feature type="transmembrane region" description="Helical" evidence="8">
    <location>
        <begin position="399"/>
        <end position="420"/>
    </location>
</feature>
<dbReference type="RefSeq" id="XP_016265963.1">
    <property type="nucleotide sequence ID" value="XM_016404958.1"/>
</dbReference>
<feature type="transmembrane region" description="Helical" evidence="8">
    <location>
        <begin position="139"/>
        <end position="161"/>
    </location>
</feature>
<name>A0A0D2C7F6_9EURO</name>
<evidence type="ECO:0000256" key="4">
    <source>
        <dbReference type="ARBA" id="ARBA00022692"/>
    </source>
</evidence>
<keyword evidence="9" id="KW-0732">Signal</keyword>
<keyword evidence="12" id="KW-1185">Reference proteome</keyword>
<protein>
    <recommendedName>
        <fullName evidence="10">Major facilitator superfamily (MFS) profile domain-containing protein</fullName>
    </recommendedName>
</protein>
<evidence type="ECO:0000256" key="9">
    <source>
        <dbReference type="SAM" id="SignalP"/>
    </source>
</evidence>
<evidence type="ECO:0000256" key="2">
    <source>
        <dbReference type="ARBA" id="ARBA00010992"/>
    </source>
</evidence>
<dbReference type="InterPro" id="IPR005828">
    <property type="entry name" value="MFS_sugar_transport-like"/>
</dbReference>
<dbReference type="PROSITE" id="PS51257">
    <property type="entry name" value="PROKAR_LIPOPROTEIN"/>
    <property type="match status" value="1"/>
</dbReference>
<dbReference type="GeneID" id="27356182"/>
<feature type="transmembrane region" description="Helical" evidence="8">
    <location>
        <begin position="53"/>
        <end position="73"/>
    </location>
</feature>
<dbReference type="Pfam" id="PF00083">
    <property type="entry name" value="Sugar_tr"/>
    <property type="match status" value="1"/>
</dbReference>
<evidence type="ECO:0000256" key="7">
    <source>
        <dbReference type="RuleBase" id="RU003346"/>
    </source>
</evidence>
<evidence type="ECO:0000256" key="5">
    <source>
        <dbReference type="ARBA" id="ARBA00022989"/>
    </source>
</evidence>
<dbReference type="GO" id="GO:0016020">
    <property type="term" value="C:membrane"/>
    <property type="evidence" value="ECO:0007669"/>
    <property type="project" value="UniProtKB-SubCell"/>
</dbReference>
<feature type="domain" description="Major facilitator superfamily (MFS) profile" evidence="10">
    <location>
        <begin position="17"/>
        <end position="454"/>
    </location>
</feature>
<dbReference type="InterPro" id="IPR003663">
    <property type="entry name" value="Sugar/inositol_transpt"/>
</dbReference>
<dbReference type="VEuPathDB" id="FungiDB:PV06_04108"/>
<dbReference type="InterPro" id="IPR005829">
    <property type="entry name" value="Sugar_transporter_CS"/>
</dbReference>
<dbReference type="NCBIfam" id="TIGR00879">
    <property type="entry name" value="SP"/>
    <property type="match status" value="1"/>
</dbReference>
<sequence>MRLTRVPKSSWLVSCLLVLCSCITSTTMGFDSSMMNALNILPSYTEYFHLTTATLSLNTAATWMGGGIVSLFYGMIVDRVGRKKALIGAAAFTVCAAILQAAAQNIGMFVAARILLGMGMGASTVSGPTYLAETLPPRFRALGLGVFFTFFYVGGLLSAGVTYKTAQYHSTRAWRLPSALQGVFSLMSMLIFPFVPESPRWLIYRDRHEDALESLALTQADGRKDDPIVLAQYAEITDTIRFEKEAGKTVSLLTMIKTPSSRKRMMLALSVAVCAILSGNNFVSYYLSLMLNNAGIKDTTTQLEINIILNAWCLVIALLGTFLSDHIGRKPQALISTALLTIFLFCVGALTKVYGTSENKSGVYGTVAAIFLFQGSFSFAWTPLTVLYPPEVLNYPIRANGMGVYGVLTKGCGLLTTFAFPYALKTIGWKMYMINGAWDALELAFVAYFWVETKGKTLEEIDELFDGQKHSNVPDLSVIREGKADMREVLVGLERTQINPKSPGIETSNAKE</sequence>
<feature type="transmembrane region" description="Helical" evidence="8">
    <location>
        <begin position="333"/>
        <end position="351"/>
    </location>
</feature>